<sequence>MRTIVSGIGAHWTRVGSNSKPPSIIIANTGTALVFSFVFIKYSGYSVVTELSPAFMGGHPTSH</sequence>
<comment type="caution">
    <text evidence="1">The sequence shown here is derived from an EMBL/GenBank/DDBJ whole genome shotgun (WGS) entry which is preliminary data.</text>
</comment>
<accession>A0A1G2P4S2</accession>
<organism evidence="1 2">
    <name type="scientific">Candidatus Taylorbacteria bacterium RIFCSPLOWO2_02_FULL_46_40</name>
    <dbReference type="NCBI Taxonomy" id="1802329"/>
    <lineage>
        <taxon>Bacteria</taxon>
        <taxon>Candidatus Tayloriibacteriota</taxon>
    </lineage>
</organism>
<protein>
    <submittedName>
        <fullName evidence="1">Uncharacterized protein</fullName>
    </submittedName>
</protein>
<name>A0A1G2P4S2_9BACT</name>
<dbReference type="Proteomes" id="UP000176429">
    <property type="component" value="Unassembled WGS sequence"/>
</dbReference>
<evidence type="ECO:0000313" key="2">
    <source>
        <dbReference type="Proteomes" id="UP000176429"/>
    </source>
</evidence>
<dbReference type="EMBL" id="MHSH01000003">
    <property type="protein sequence ID" value="OHA42571.1"/>
    <property type="molecule type" value="Genomic_DNA"/>
</dbReference>
<gene>
    <name evidence="1" type="ORF">A3H68_03465</name>
</gene>
<reference evidence="1 2" key="1">
    <citation type="journal article" date="2016" name="Nat. Commun.">
        <title>Thousands of microbial genomes shed light on interconnected biogeochemical processes in an aquifer system.</title>
        <authorList>
            <person name="Anantharaman K."/>
            <person name="Brown C.T."/>
            <person name="Hug L.A."/>
            <person name="Sharon I."/>
            <person name="Castelle C.J."/>
            <person name="Probst A.J."/>
            <person name="Thomas B.C."/>
            <person name="Singh A."/>
            <person name="Wilkins M.J."/>
            <person name="Karaoz U."/>
            <person name="Brodie E.L."/>
            <person name="Williams K.H."/>
            <person name="Hubbard S.S."/>
            <person name="Banfield J.F."/>
        </authorList>
    </citation>
    <scope>NUCLEOTIDE SEQUENCE [LARGE SCALE GENOMIC DNA]</scope>
</reference>
<dbReference type="AlphaFoldDB" id="A0A1G2P4S2"/>
<proteinExistence type="predicted"/>
<evidence type="ECO:0000313" key="1">
    <source>
        <dbReference type="EMBL" id="OHA42571.1"/>
    </source>
</evidence>